<dbReference type="EMBL" id="FOMW01000001">
    <property type="protein sequence ID" value="SFD50509.1"/>
    <property type="molecule type" value="Genomic_DNA"/>
</dbReference>
<feature type="signal peptide" evidence="1">
    <location>
        <begin position="1"/>
        <end position="18"/>
    </location>
</feature>
<keyword evidence="3" id="KW-1185">Reference proteome</keyword>
<accession>A0A1I1SVI2</accession>
<keyword evidence="1" id="KW-0732">Signal</keyword>
<reference evidence="2 3" key="1">
    <citation type="submission" date="2016-10" db="EMBL/GenBank/DDBJ databases">
        <authorList>
            <person name="de Groot N.N."/>
        </authorList>
    </citation>
    <scope>NUCLEOTIDE SEQUENCE [LARGE SCALE GENOMIC DNA]</scope>
    <source>
        <strain evidence="2 3">DSM 11443</strain>
    </source>
</reference>
<evidence type="ECO:0000313" key="3">
    <source>
        <dbReference type="Proteomes" id="UP000198977"/>
    </source>
</evidence>
<proteinExistence type="predicted"/>
<dbReference type="RefSeq" id="WP_093921933.1">
    <property type="nucleotide sequence ID" value="NZ_FOMW01000001.1"/>
</dbReference>
<evidence type="ECO:0000256" key="1">
    <source>
        <dbReference type="SAM" id="SignalP"/>
    </source>
</evidence>
<dbReference type="OrthoDB" id="7871237at2"/>
<gene>
    <name evidence="2" type="ORF">SAMN04488523_101179</name>
</gene>
<dbReference type="Proteomes" id="UP000198977">
    <property type="component" value="Unassembled WGS sequence"/>
</dbReference>
<dbReference type="AlphaFoldDB" id="A0A1I1SVI2"/>
<feature type="chain" id="PRO_5011727207" description="DUF1344 domain-containing protein" evidence="1">
    <location>
        <begin position="19"/>
        <end position="83"/>
    </location>
</feature>
<protein>
    <recommendedName>
        <fullName evidence="4">DUF1344 domain-containing protein</fullName>
    </recommendedName>
</protein>
<organism evidence="2 3">
    <name type="scientific">Sulfitobacter brevis</name>
    <dbReference type="NCBI Taxonomy" id="74348"/>
    <lineage>
        <taxon>Bacteria</taxon>
        <taxon>Pseudomonadati</taxon>
        <taxon>Pseudomonadota</taxon>
        <taxon>Alphaproteobacteria</taxon>
        <taxon>Rhodobacterales</taxon>
        <taxon>Roseobacteraceae</taxon>
        <taxon>Sulfitobacter</taxon>
    </lineage>
</organism>
<sequence length="83" mass="8874">MRPIVVLVLLTLAAPALADKTSGSILAYDRLANVIVLTDKTHWQLNPQTLVPADLAAGDKVTIDFKSDGDNGAGKIFSLTRKE</sequence>
<evidence type="ECO:0000313" key="2">
    <source>
        <dbReference type="EMBL" id="SFD50509.1"/>
    </source>
</evidence>
<name>A0A1I1SVI2_9RHOB</name>
<evidence type="ECO:0008006" key="4">
    <source>
        <dbReference type="Google" id="ProtNLM"/>
    </source>
</evidence>